<accession>A0A975ZMQ7</accession>
<keyword evidence="3" id="KW-0540">Nuclease</keyword>
<feature type="domain" description="Endonuclease/exonuclease/phosphatase" evidence="2">
    <location>
        <begin position="19"/>
        <end position="312"/>
    </location>
</feature>
<dbReference type="Proteomes" id="UP000182932">
    <property type="component" value="Unassembled WGS sequence"/>
</dbReference>
<dbReference type="InterPro" id="IPR005135">
    <property type="entry name" value="Endo/exonuclease/phosphatase"/>
</dbReference>
<protein>
    <submittedName>
        <fullName evidence="3">Endonuclease/Exonuclease/phosphatase family protein</fullName>
    </submittedName>
</protein>
<evidence type="ECO:0000313" key="4">
    <source>
        <dbReference type="Proteomes" id="UP000182932"/>
    </source>
</evidence>
<dbReference type="EMBL" id="FNYY01000004">
    <property type="protein sequence ID" value="SEJ18926.1"/>
    <property type="molecule type" value="Genomic_DNA"/>
</dbReference>
<dbReference type="RefSeq" id="WP_244526452.1">
    <property type="nucleotide sequence ID" value="NZ_CATMKJ010000023.1"/>
</dbReference>
<feature type="compositionally biased region" description="Low complexity" evidence="1">
    <location>
        <begin position="238"/>
        <end position="258"/>
    </location>
</feature>
<evidence type="ECO:0000313" key="3">
    <source>
        <dbReference type="EMBL" id="SEJ18926.1"/>
    </source>
</evidence>
<feature type="region of interest" description="Disordered" evidence="1">
    <location>
        <begin position="238"/>
        <end position="274"/>
    </location>
</feature>
<name>A0A975ZMQ7_9RHOB</name>
<proteinExistence type="predicted"/>
<dbReference type="Gene3D" id="3.60.10.10">
    <property type="entry name" value="Endonuclease/exonuclease/phosphatase"/>
    <property type="match status" value="1"/>
</dbReference>
<dbReference type="AlphaFoldDB" id="A0A975ZMQ7"/>
<dbReference type="InterPro" id="IPR036691">
    <property type="entry name" value="Endo/exonu/phosph_ase_sf"/>
</dbReference>
<keyword evidence="4" id="KW-1185">Reference proteome</keyword>
<sequence>MELSRKGPGLLLRDIRKGEDPQVAAVVRLLAEVRPDILLLTDIDHDLTLLSLHALRDRIATAGPDYPHLFAPAQNAGRDIGVDLDADGRRQEPEDALGFGFFTGDNGMALLSRYPLAAGARDFSARLWRDLPGNLMAGAELPAAAQDVLPLSSVAHWAVPLTLPGGQLTVLAFSATPPVFDGPEDRNGRRNHDEVIFWRHYLDGAFGAVPQNLVLMGNANLDPEDGEGRHAAIRTLLADPRLQDPAPRDPAAAEEATPGQRGDPARDTANWTDPVPGNLRVDYVLPAADLTVLGSGTRWPAPDSLAARASRHALVWVDIDWPPGR</sequence>
<comment type="caution">
    <text evidence="3">The sequence shown here is derived from an EMBL/GenBank/DDBJ whole genome shotgun (WGS) entry which is preliminary data.</text>
</comment>
<dbReference type="Pfam" id="PF03372">
    <property type="entry name" value="Exo_endo_phos"/>
    <property type="match status" value="1"/>
</dbReference>
<organism evidence="3 4">
    <name type="scientific">Marinovum algicola</name>
    <dbReference type="NCBI Taxonomy" id="42444"/>
    <lineage>
        <taxon>Bacteria</taxon>
        <taxon>Pseudomonadati</taxon>
        <taxon>Pseudomonadota</taxon>
        <taxon>Alphaproteobacteria</taxon>
        <taxon>Rhodobacterales</taxon>
        <taxon>Roseobacteraceae</taxon>
        <taxon>Marinovum</taxon>
    </lineage>
</organism>
<keyword evidence="3" id="KW-0378">Hydrolase</keyword>
<keyword evidence="3" id="KW-0255">Endonuclease</keyword>
<dbReference type="GeneID" id="80817697"/>
<evidence type="ECO:0000259" key="2">
    <source>
        <dbReference type="Pfam" id="PF03372"/>
    </source>
</evidence>
<reference evidence="3 4" key="1">
    <citation type="submission" date="2016-10" db="EMBL/GenBank/DDBJ databases">
        <authorList>
            <person name="Varghese N."/>
            <person name="Submissions S."/>
        </authorList>
    </citation>
    <scope>NUCLEOTIDE SEQUENCE [LARGE SCALE GENOMIC DNA]</scope>
    <source>
        <strain evidence="3 4">FF3</strain>
    </source>
</reference>
<gene>
    <name evidence="3" type="ORF">SAMN04487940_1046</name>
</gene>
<evidence type="ECO:0000256" key="1">
    <source>
        <dbReference type="SAM" id="MobiDB-lite"/>
    </source>
</evidence>
<dbReference type="GO" id="GO:0004519">
    <property type="term" value="F:endonuclease activity"/>
    <property type="evidence" value="ECO:0007669"/>
    <property type="project" value="UniProtKB-KW"/>
</dbReference>
<dbReference type="SUPFAM" id="SSF56219">
    <property type="entry name" value="DNase I-like"/>
    <property type="match status" value="1"/>
</dbReference>